<accession>A0ABT7MRA0</accession>
<reference evidence="1 2" key="1">
    <citation type="submission" date="2023-06" db="EMBL/GenBank/DDBJ databases">
        <title>Influencing factors and mechanism of Cr(VI) reduction by facultative anaerobic Exiguobacterium sp. PY14.</title>
        <authorList>
            <person name="Zou L."/>
        </authorList>
    </citation>
    <scope>NUCLEOTIDE SEQUENCE [LARGE SCALE GENOMIC DNA]</scope>
    <source>
        <strain evidence="1 2">PY14</strain>
    </source>
</reference>
<keyword evidence="2" id="KW-1185">Reference proteome</keyword>
<gene>
    <name evidence="1" type="ORF">QR695_12090</name>
</gene>
<dbReference type="EMBL" id="JASWER010000010">
    <property type="protein sequence ID" value="MDL5377739.1"/>
    <property type="molecule type" value="Genomic_DNA"/>
</dbReference>
<evidence type="ECO:0000313" key="2">
    <source>
        <dbReference type="Proteomes" id="UP001230807"/>
    </source>
</evidence>
<evidence type="ECO:0000313" key="1">
    <source>
        <dbReference type="EMBL" id="MDL5377739.1"/>
    </source>
</evidence>
<proteinExistence type="predicted"/>
<dbReference type="RefSeq" id="WP_029594535.1">
    <property type="nucleotide sequence ID" value="NZ_CP040676.1"/>
</dbReference>
<comment type="caution">
    <text evidence="1">The sequence shown here is derived from an EMBL/GenBank/DDBJ whole genome shotgun (WGS) entry which is preliminary data.</text>
</comment>
<sequence length="77" mass="9167">MRQEVMRWMRNGQVVEMVYIDRNGVISKRRVKLMKLQGDRLVAWDIRKKARRTFCMERVLACLPTIERDSGREEGIG</sequence>
<evidence type="ECO:0008006" key="3">
    <source>
        <dbReference type="Google" id="ProtNLM"/>
    </source>
</evidence>
<organism evidence="1 2">
    <name type="scientific">Exiguobacterium mexicanum</name>
    <dbReference type="NCBI Taxonomy" id="340146"/>
    <lineage>
        <taxon>Bacteria</taxon>
        <taxon>Bacillati</taxon>
        <taxon>Bacillota</taxon>
        <taxon>Bacilli</taxon>
        <taxon>Bacillales</taxon>
        <taxon>Bacillales Family XII. Incertae Sedis</taxon>
        <taxon>Exiguobacterium</taxon>
    </lineage>
</organism>
<name>A0ABT7MRA0_9BACL</name>
<protein>
    <recommendedName>
        <fullName evidence="3">WYL domain-containing protein</fullName>
    </recommendedName>
</protein>
<dbReference type="Proteomes" id="UP001230807">
    <property type="component" value="Unassembled WGS sequence"/>
</dbReference>